<dbReference type="HOGENOM" id="CLU_128881_2_1_1"/>
<evidence type="ECO:0000313" key="2">
    <source>
        <dbReference type="Proteomes" id="UP000002748"/>
    </source>
</evidence>
<dbReference type="Pfam" id="PF13233">
    <property type="entry name" value="Complex1_LYR_2"/>
    <property type="match status" value="1"/>
</dbReference>
<accession>J6F9W8</accession>
<protein>
    <submittedName>
        <fullName evidence="1">Uncharacterized protein</fullName>
    </submittedName>
</protein>
<proteinExistence type="predicted"/>
<dbReference type="PANTHER" id="PTHR28015:SF1">
    <property type="entry name" value="ATP SYNTHASE ASSEMBLY FACTOR FMC1, MITOCHONDRIAL"/>
    <property type="match status" value="1"/>
</dbReference>
<dbReference type="PANTHER" id="PTHR28015">
    <property type="entry name" value="ATP SYNTHASE ASSEMBLY FACTOR FMC1, MITOCHONDRIAL"/>
    <property type="match status" value="1"/>
</dbReference>
<dbReference type="OrthoDB" id="15893at2759"/>
<dbReference type="VEuPathDB" id="FungiDB:A1Q1_06735"/>
<dbReference type="GO" id="GO:0033615">
    <property type="term" value="P:mitochondrial proton-transporting ATP synthase complex assembly"/>
    <property type="evidence" value="ECO:0007669"/>
    <property type="project" value="InterPro"/>
</dbReference>
<comment type="caution">
    <text evidence="1">The sequence shown here is derived from an EMBL/GenBank/DDBJ whole genome shotgun (WGS) entry which is preliminary data.</text>
</comment>
<dbReference type="Proteomes" id="UP000002748">
    <property type="component" value="Unassembled WGS sequence"/>
</dbReference>
<dbReference type="EMBL" id="ALBS01000037">
    <property type="protein sequence ID" value="EJT52022.1"/>
    <property type="molecule type" value="Genomic_DNA"/>
</dbReference>
<dbReference type="AlphaFoldDB" id="J6F9W8"/>
<organism evidence="1 2">
    <name type="scientific">Trichosporon asahii var. asahii (strain ATCC 90039 / CBS 2479 / JCM 2466 / KCTC 7840 / NBRC 103889/ NCYC 2677 / UAMH 7654)</name>
    <name type="common">Yeast</name>
    <dbReference type="NCBI Taxonomy" id="1186058"/>
    <lineage>
        <taxon>Eukaryota</taxon>
        <taxon>Fungi</taxon>
        <taxon>Dikarya</taxon>
        <taxon>Basidiomycota</taxon>
        <taxon>Agaricomycotina</taxon>
        <taxon>Tremellomycetes</taxon>
        <taxon>Trichosporonales</taxon>
        <taxon>Trichosporonaceae</taxon>
        <taxon>Trichosporon</taxon>
    </lineage>
</organism>
<evidence type="ECO:0000313" key="1">
    <source>
        <dbReference type="EMBL" id="EJT52022.1"/>
    </source>
</evidence>
<dbReference type="InterPro" id="IPR039196">
    <property type="entry name" value="Fmc1"/>
</dbReference>
<dbReference type="GeneID" id="25990247"/>
<reference evidence="1 2" key="1">
    <citation type="journal article" date="2012" name="Eukaryot. Cell">
        <title>Draft genome sequence of CBS 2479, the standard type strain of Trichosporon asahii.</title>
        <authorList>
            <person name="Yang R.Y."/>
            <person name="Li H.T."/>
            <person name="Zhu H."/>
            <person name="Zhou G.P."/>
            <person name="Wang M."/>
            <person name="Wang L."/>
        </authorList>
    </citation>
    <scope>NUCLEOTIDE SEQUENCE [LARGE SCALE GENOMIC DNA]</scope>
    <source>
        <strain evidence="2">ATCC 90039 / CBS 2479 / JCM 2466 / KCTC 7840 / NCYC 2677 / UAMH 7654</strain>
    </source>
</reference>
<dbReference type="RefSeq" id="XP_014183259.1">
    <property type="nucleotide sequence ID" value="XM_014327784.1"/>
</dbReference>
<gene>
    <name evidence="1" type="ORF">A1Q1_06735</name>
</gene>
<name>J6F9W8_TRIAS</name>
<dbReference type="KEGG" id="tasa:A1Q1_06735"/>
<dbReference type="GO" id="GO:0005759">
    <property type="term" value="C:mitochondrial matrix"/>
    <property type="evidence" value="ECO:0007669"/>
    <property type="project" value="TreeGrafter"/>
</dbReference>
<sequence>MSSTRSLYRSLLREFRLALRSLVTSGGKDVDRALLEARDFLKAKRIHHELVKRYNPTHDMTQEERVAATARRVGLDKPEEFKGE</sequence>